<accession>A0A9R1V881</accession>
<dbReference type="PANTHER" id="PTHR10492">
    <property type="match status" value="1"/>
</dbReference>
<dbReference type="Proteomes" id="UP000235145">
    <property type="component" value="Unassembled WGS sequence"/>
</dbReference>
<protein>
    <submittedName>
        <fullName evidence="1">Uncharacterized protein</fullName>
    </submittedName>
</protein>
<gene>
    <name evidence="1" type="ORF">LSAT_V11C600327980</name>
</gene>
<dbReference type="PANTHER" id="PTHR10492:SF57">
    <property type="entry name" value="ATP-DEPENDENT DNA HELICASE"/>
    <property type="match status" value="1"/>
</dbReference>
<dbReference type="EMBL" id="NBSK02000006">
    <property type="protein sequence ID" value="KAJ0201500.1"/>
    <property type="molecule type" value="Genomic_DNA"/>
</dbReference>
<reference evidence="1 2" key="1">
    <citation type="journal article" date="2017" name="Nat. Commun.">
        <title>Genome assembly with in vitro proximity ligation data and whole-genome triplication in lettuce.</title>
        <authorList>
            <person name="Reyes-Chin-Wo S."/>
            <person name="Wang Z."/>
            <person name="Yang X."/>
            <person name="Kozik A."/>
            <person name="Arikit S."/>
            <person name="Song C."/>
            <person name="Xia L."/>
            <person name="Froenicke L."/>
            <person name="Lavelle D.O."/>
            <person name="Truco M.J."/>
            <person name="Xia R."/>
            <person name="Zhu S."/>
            <person name="Xu C."/>
            <person name="Xu H."/>
            <person name="Xu X."/>
            <person name="Cox K."/>
            <person name="Korf I."/>
            <person name="Meyers B.C."/>
            <person name="Michelmore R.W."/>
        </authorList>
    </citation>
    <scope>NUCLEOTIDE SEQUENCE [LARGE SCALE GENOMIC DNA]</scope>
    <source>
        <strain evidence="2">cv. Salinas</strain>
        <tissue evidence="1">Seedlings</tissue>
    </source>
</reference>
<evidence type="ECO:0000313" key="1">
    <source>
        <dbReference type="EMBL" id="KAJ0201500.1"/>
    </source>
</evidence>
<dbReference type="AlphaFoldDB" id="A0A9R1V881"/>
<keyword evidence="2" id="KW-1185">Reference proteome</keyword>
<comment type="caution">
    <text evidence="1">The sequence shown here is derived from an EMBL/GenBank/DDBJ whole genome shotgun (WGS) entry which is preliminary data.</text>
</comment>
<organism evidence="1 2">
    <name type="scientific">Lactuca sativa</name>
    <name type="common">Garden lettuce</name>
    <dbReference type="NCBI Taxonomy" id="4236"/>
    <lineage>
        <taxon>Eukaryota</taxon>
        <taxon>Viridiplantae</taxon>
        <taxon>Streptophyta</taxon>
        <taxon>Embryophyta</taxon>
        <taxon>Tracheophyta</taxon>
        <taxon>Spermatophyta</taxon>
        <taxon>Magnoliopsida</taxon>
        <taxon>eudicotyledons</taxon>
        <taxon>Gunneridae</taxon>
        <taxon>Pentapetalae</taxon>
        <taxon>asterids</taxon>
        <taxon>campanulids</taxon>
        <taxon>Asterales</taxon>
        <taxon>Asteraceae</taxon>
        <taxon>Cichorioideae</taxon>
        <taxon>Cichorieae</taxon>
        <taxon>Lactucinae</taxon>
        <taxon>Lactuca</taxon>
    </lineage>
</organism>
<evidence type="ECO:0000313" key="2">
    <source>
        <dbReference type="Proteomes" id="UP000235145"/>
    </source>
</evidence>
<proteinExistence type="predicted"/>
<name>A0A9R1V881_LACSA</name>
<sequence>MVDNKCSKNFLKKFSNESSANEDGFPIYRRRNDGSFVEKYGVKLDNRHVVVCQGQINVEWFNQVGSIKHLFKYINKGPDKSYTCCHTIKQ</sequence>